<name>A0A7Y8BM65_9PSED</name>
<reference evidence="1 2" key="1">
    <citation type="submission" date="2020-04" db="EMBL/GenBank/DDBJ databases">
        <title>Molecular characterization of pseudomonads from Agaricus bisporus reveal novel blotch 2 pathogens in Western Europe.</title>
        <authorList>
            <person name="Taparia T."/>
            <person name="Krijger M."/>
            <person name="Haynes E."/>
            <person name="Elpinstone J.G."/>
            <person name="Noble R."/>
            <person name="Van Der Wolf J."/>
        </authorList>
    </citation>
    <scope>NUCLEOTIDE SEQUENCE [LARGE SCALE GENOMIC DNA]</scope>
    <source>
        <strain evidence="1 2">F1001</strain>
    </source>
</reference>
<gene>
    <name evidence="1" type="ORF">HX829_20125</name>
</gene>
<sequence>MASRAIKQHRERLEGVARFGADLLAVFRYLVASDRDDMEESEFILLNLIG</sequence>
<dbReference type="EMBL" id="JACAPU010000022">
    <property type="protein sequence ID" value="NWB48795.1"/>
    <property type="molecule type" value="Genomic_DNA"/>
</dbReference>
<proteinExistence type="predicted"/>
<dbReference type="RefSeq" id="WP_177144855.1">
    <property type="nucleotide sequence ID" value="NZ_JACAPU010000022.1"/>
</dbReference>
<dbReference type="AlphaFoldDB" id="A0A7Y8BM65"/>
<organism evidence="1 2">
    <name type="scientific">Pseudomonas gingeri</name>
    <dbReference type="NCBI Taxonomy" id="117681"/>
    <lineage>
        <taxon>Bacteria</taxon>
        <taxon>Pseudomonadati</taxon>
        <taxon>Pseudomonadota</taxon>
        <taxon>Gammaproteobacteria</taxon>
        <taxon>Pseudomonadales</taxon>
        <taxon>Pseudomonadaceae</taxon>
        <taxon>Pseudomonas</taxon>
    </lineage>
</organism>
<comment type="caution">
    <text evidence="1">The sequence shown here is derived from an EMBL/GenBank/DDBJ whole genome shotgun (WGS) entry which is preliminary data.</text>
</comment>
<evidence type="ECO:0000313" key="2">
    <source>
        <dbReference type="Proteomes" id="UP000582981"/>
    </source>
</evidence>
<accession>A0A7Y8BM65</accession>
<dbReference type="Proteomes" id="UP000582981">
    <property type="component" value="Unassembled WGS sequence"/>
</dbReference>
<evidence type="ECO:0000313" key="1">
    <source>
        <dbReference type="EMBL" id="NWB48795.1"/>
    </source>
</evidence>
<protein>
    <submittedName>
        <fullName evidence="1">Uncharacterized protein</fullName>
    </submittedName>
</protein>